<name>A0A0G1HPZ5_9BACT</name>
<evidence type="ECO:0000313" key="2">
    <source>
        <dbReference type="EMBL" id="KKT49015.1"/>
    </source>
</evidence>
<dbReference type="CDD" id="cd00077">
    <property type="entry name" value="HDc"/>
    <property type="match status" value="1"/>
</dbReference>
<organism evidence="2 3">
    <name type="scientific">Candidatus Collierbacteria bacterium GW2011_GWC2_44_18</name>
    <dbReference type="NCBI Taxonomy" id="1618392"/>
    <lineage>
        <taxon>Bacteria</taxon>
        <taxon>Candidatus Collieribacteriota</taxon>
    </lineage>
</organism>
<dbReference type="Proteomes" id="UP000034172">
    <property type="component" value="Unassembled WGS sequence"/>
</dbReference>
<dbReference type="InterPro" id="IPR003607">
    <property type="entry name" value="HD/PDEase_dom"/>
</dbReference>
<evidence type="ECO:0000313" key="3">
    <source>
        <dbReference type="Proteomes" id="UP000034172"/>
    </source>
</evidence>
<evidence type="ECO:0000259" key="1">
    <source>
        <dbReference type="Pfam" id="PF01966"/>
    </source>
</evidence>
<feature type="domain" description="HD" evidence="1">
    <location>
        <begin position="34"/>
        <end position="128"/>
    </location>
</feature>
<dbReference type="SUPFAM" id="SSF109604">
    <property type="entry name" value="HD-domain/PDEase-like"/>
    <property type="match status" value="1"/>
</dbReference>
<dbReference type="AlphaFoldDB" id="A0A0G1HPZ5"/>
<proteinExistence type="predicted"/>
<dbReference type="Pfam" id="PF01966">
    <property type="entry name" value="HD"/>
    <property type="match status" value="1"/>
</dbReference>
<dbReference type="STRING" id="1618392.UW41_C0013G0006"/>
<dbReference type="PANTHER" id="PTHR33594:SF1">
    <property type="entry name" value="HD_PDEASE DOMAIN-CONTAINING PROTEIN"/>
    <property type="match status" value="1"/>
</dbReference>
<accession>A0A0G1HPZ5</accession>
<reference evidence="2 3" key="1">
    <citation type="journal article" date="2015" name="Nature">
        <title>rRNA introns, odd ribosomes, and small enigmatic genomes across a large radiation of phyla.</title>
        <authorList>
            <person name="Brown C.T."/>
            <person name="Hug L.A."/>
            <person name="Thomas B.C."/>
            <person name="Sharon I."/>
            <person name="Castelle C.J."/>
            <person name="Singh A."/>
            <person name="Wilkins M.J."/>
            <person name="Williams K.H."/>
            <person name="Banfield J.F."/>
        </authorList>
    </citation>
    <scope>NUCLEOTIDE SEQUENCE [LARGE SCALE GENOMIC DNA]</scope>
</reference>
<dbReference type="InterPro" id="IPR006674">
    <property type="entry name" value="HD_domain"/>
</dbReference>
<protein>
    <recommendedName>
        <fullName evidence="1">HD domain-containing protein</fullName>
    </recommendedName>
</protein>
<gene>
    <name evidence="2" type="ORF">UW41_C0013G0006</name>
</gene>
<dbReference type="EMBL" id="LCIE01000013">
    <property type="protein sequence ID" value="KKT49015.1"/>
    <property type="molecule type" value="Genomic_DNA"/>
</dbReference>
<dbReference type="PANTHER" id="PTHR33594">
    <property type="entry name" value="SUPERFAMILY HYDROLASE, PUTATIVE (AFU_ORTHOLOGUE AFUA_1G03035)-RELATED"/>
    <property type="match status" value="1"/>
</dbReference>
<dbReference type="Gene3D" id="1.10.3210.50">
    <property type="match status" value="1"/>
</dbReference>
<sequence length="244" mass="27895">MNNYQNDLIKKIGHQAVLNDWEKAFGGKSYGNRHLFRVNKIAKYLLKREKGDPFIVLVGAWIHDVALASGDDYDQKKVEKETTMFLDTFTEINDNDRKRIVECAIAHETNGKKLSTEAAIVHDADALDKCGALGIIRHIWKTTNLLENRVLKGNKDFTVLKRHLLLRQMNLLTKTAQWLVKDINEKGNVFFENRAKAVSEMENISSLAMAGKTTDQIVKKILLRQKDPWTLALRDQVSCKYLAN</sequence>
<comment type="caution">
    <text evidence="2">The sequence shown here is derived from an EMBL/GenBank/DDBJ whole genome shotgun (WGS) entry which is preliminary data.</text>
</comment>